<name>A0A4S4FVH9_9MICO</name>
<dbReference type="PANTHER" id="PTHR46268:SF6">
    <property type="entry name" value="UNIVERSAL STRESS PROTEIN UP12"/>
    <property type="match status" value="1"/>
</dbReference>
<feature type="domain" description="UspA" evidence="2">
    <location>
        <begin position="153"/>
        <end position="282"/>
    </location>
</feature>
<feature type="domain" description="UspA" evidence="2">
    <location>
        <begin position="16"/>
        <end position="140"/>
    </location>
</feature>
<dbReference type="CDD" id="cd00293">
    <property type="entry name" value="USP-like"/>
    <property type="match status" value="2"/>
</dbReference>
<dbReference type="PANTHER" id="PTHR46268">
    <property type="entry name" value="STRESS RESPONSE PROTEIN NHAX"/>
    <property type="match status" value="1"/>
</dbReference>
<dbReference type="InterPro" id="IPR006016">
    <property type="entry name" value="UspA"/>
</dbReference>
<evidence type="ECO:0000313" key="4">
    <source>
        <dbReference type="Proteomes" id="UP000307380"/>
    </source>
</evidence>
<organism evidence="3 4">
    <name type="scientific">Orlajensenia flava</name>
    <dbReference type="NCBI Taxonomy" id="2565934"/>
    <lineage>
        <taxon>Bacteria</taxon>
        <taxon>Bacillati</taxon>
        <taxon>Actinomycetota</taxon>
        <taxon>Actinomycetes</taxon>
        <taxon>Micrococcales</taxon>
        <taxon>Microbacteriaceae</taxon>
        <taxon>Orlajensenia</taxon>
    </lineage>
</organism>
<evidence type="ECO:0000313" key="3">
    <source>
        <dbReference type="EMBL" id="THG34371.1"/>
    </source>
</evidence>
<accession>A0A4S4FVH9</accession>
<evidence type="ECO:0000256" key="1">
    <source>
        <dbReference type="ARBA" id="ARBA00008791"/>
    </source>
</evidence>
<dbReference type="SUPFAM" id="SSF52402">
    <property type="entry name" value="Adenine nucleotide alpha hydrolases-like"/>
    <property type="match status" value="2"/>
</dbReference>
<dbReference type="AlphaFoldDB" id="A0A4S4FVH9"/>
<dbReference type="OrthoDB" id="5242641at2"/>
<dbReference type="Proteomes" id="UP000307380">
    <property type="component" value="Unassembled WGS sequence"/>
</dbReference>
<comment type="similarity">
    <text evidence="1">Belongs to the universal stress protein A family.</text>
</comment>
<reference evidence="3 4" key="1">
    <citation type="submission" date="2019-04" db="EMBL/GenBank/DDBJ databases">
        <authorList>
            <person name="Jiang L."/>
        </authorList>
    </citation>
    <scope>NUCLEOTIDE SEQUENCE [LARGE SCALE GENOMIC DNA]</scope>
    <source>
        <strain evidence="3 4">YIM 131861</strain>
    </source>
</reference>
<dbReference type="RefSeq" id="WP_136424169.1">
    <property type="nucleotide sequence ID" value="NZ_SSSN01000005.1"/>
</dbReference>
<dbReference type="Gene3D" id="3.40.50.12370">
    <property type="match status" value="1"/>
</dbReference>
<protein>
    <submittedName>
        <fullName evidence="3">Universal stress protein</fullName>
    </submittedName>
</protein>
<proteinExistence type="inferred from homology"/>
<gene>
    <name evidence="3" type="ORF">E6C70_08860</name>
</gene>
<dbReference type="PRINTS" id="PR01438">
    <property type="entry name" value="UNVRSLSTRESS"/>
</dbReference>
<dbReference type="InterPro" id="IPR006015">
    <property type="entry name" value="Universal_stress_UspA"/>
</dbReference>
<comment type="caution">
    <text evidence="3">The sequence shown here is derived from an EMBL/GenBank/DDBJ whole genome shotgun (WGS) entry which is preliminary data.</text>
</comment>
<dbReference type="EMBL" id="SSSN01000005">
    <property type="protein sequence ID" value="THG34371.1"/>
    <property type="molecule type" value="Genomic_DNA"/>
</dbReference>
<sequence>MAAPLIAAFKGAAGPDVLAFAGPLSRASGRPLVVVTVYPGHVPIGIGRVDTEWVAYNREEAESLLTDARSLLGDDGPPAQFRAVAADSASHGLHDLLESSGEGAIVVIGSRKSRGTRRTAPGSTAERLLQGAPGSVLIVPWEYAASAASPPTRIAVAYVDTPDGIAALGAARALADETDAALELVSVLPDTLVRPSLGEQAGFAAEQRAQFERAVVSAAASVNGSARLVEGPVVDALSDLQATDVDLLVVGSRGYGPARRVLLGGVSSKVLNSARVPVMVVPRG</sequence>
<dbReference type="Pfam" id="PF00582">
    <property type="entry name" value="Usp"/>
    <property type="match status" value="2"/>
</dbReference>
<evidence type="ECO:0000259" key="2">
    <source>
        <dbReference type="Pfam" id="PF00582"/>
    </source>
</evidence>
<keyword evidence="4" id="KW-1185">Reference proteome</keyword>